<gene>
    <name evidence="3" type="ORF">ACFFSA_03360</name>
</gene>
<evidence type="ECO:0000313" key="4">
    <source>
        <dbReference type="Proteomes" id="UP001589532"/>
    </source>
</evidence>
<feature type="signal peptide" evidence="1">
    <location>
        <begin position="1"/>
        <end position="25"/>
    </location>
</feature>
<organism evidence="3 4">
    <name type="scientific">Nonomuraea helvata</name>
    <dbReference type="NCBI Taxonomy" id="37484"/>
    <lineage>
        <taxon>Bacteria</taxon>
        <taxon>Bacillati</taxon>
        <taxon>Actinomycetota</taxon>
        <taxon>Actinomycetes</taxon>
        <taxon>Streptosporangiales</taxon>
        <taxon>Streptosporangiaceae</taxon>
        <taxon>Nonomuraea</taxon>
    </lineage>
</organism>
<name>A0ABV5RRQ8_9ACTN</name>
<feature type="chain" id="PRO_5047027072" evidence="1">
    <location>
        <begin position="26"/>
        <end position="276"/>
    </location>
</feature>
<keyword evidence="1" id="KW-0732">Signal</keyword>
<proteinExistence type="predicted"/>
<dbReference type="PANTHER" id="PTHR46211:SF1">
    <property type="entry name" value="GLYCEROPHOSPHODIESTER PHOSPHODIESTERASE, CYTOPLASMIC"/>
    <property type="match status" value="1"/>
</dbReference>
<accession>A0ABV5RRQ8</accession>
<feature type="domain" description="GP-PDE" evidence="2">
    <location>
        <begin position="29"/>
        <end position="273"/>
    </location>
</feature>
<dbReference type="Gene3D" id="3.20.20.190">
    <property type="entry name" value="Phosphatidylinositol (PI) phosphodiesterase"/>
    <property type="match status" value="1"/>
</dbReference>
<sequence>MYRPLGATFTAALATMICMPGAAHASPSVDNIAHRGGAAYGPENTIAACTMAWMQRADACEFDIQQTKDQQLVLIHDQTLSRTTNVEQVFPDRSPWRVADFTLAEIRRLDAGSWFSSGYRGEKVPTLGEALQAMRRYGVGLLLEIKHAPGSAGIDQRVANLLRQNRSVWSGRGLVVQAFDWNAMRSFHRMIPEVPITLLGKPDLSKLSDLGTFAKGLSLPRSSLTPELVRTVHGKGMRVYTGPTDRPGVMRRLLSYGVDAIMTNRPGELDSIKRYW</sequence>
<dbReference type="InterPro" id="IPR017946">
    <property type="entry name" value="PLC-like_Pdiesterase_TIM-brl"/>
</dbReference>
<dbReference type="Pfam" id="PF03009">
    <property type="entry name" value="GDPD"/>
    <property type="match status" value="1"/>
</dbReference>
<evidence type="ECO:0000256" key="1">
    <source>
        <dbReference type="SAM" id="SignalP"/>
    </source>
</evidence>
<dbReference type="PROSITE" id="PS51704">
    <property type="entry name" value="GP_PDE"/>
    <property type="match status" value="1"/>
</dbReference>
<dbReference type="InterPro" id="IPR030395">
    <property type="entry name" value="GP_PDE_dom"/>
</dbReference>
<reference evidence="3 4" key="1">
    <citation type="submission" date="2024-09" db="EMBL/GenBank/DDBJ databases">
        <authorList>
            <person name="Sun Q."/>
            <person name="Mori K."/>
        </authorList>
    </citation>
    <scope>NUCLEOTIDE SEQUENCE [LARGE SCALE GENOMIC DNA]</scope>
    <source>
        <strain evidence="3 4">JCM 3143</strain>
    </source>
</reference>
<dbReference type="RefSeq" id="WP_345001820.1">
    <property type="nucleotide sequence ID" value="NZ_BAAAXV010000009.1"/>
</dbReference>
<dbReference type="SUPFAM" id="SSF51695">
    <property type="entry name" value="PLC-like phosphodiesterases"/>
    <property type="match status" value="1"/>
</dbReference>
<comment type="caution">
    <text evidence="3">The sequence shown here is derived from an EMBL/GenBank/DDBJ whole genome shotgun (WGS) entry which is preliminary data.</text>
</comment>
<protein>
    <submittedName>
        <fullName evidence="3">Glycerophosphodiester phosphodiesterase</fullName>
    </submittedName>
</protein>
<evidence type="ECO:0000313" key="3">
    <source>
        <dbReference type="EMBL" id="MFB9622107.1"/>
    </source>
</evidence>
<dbReference type="PANTHER" id="PTHR46211">
    <property type="entry name" value="GLYCEROPHOSPHORYL DIESTER PHOSPHODIESTERASE"/>
    <property type="match status" value="1"/>
</dbReference>
<dbReference type="EMBL" id="JBHMBW010000002">
    <property type="protein sequence ID" value="MFB9622107.1"/>
    <property type="molecule type" value="Genomic_DNA"/>
</dbReference>
<dbReference type="Proteomes" id="UP001589532">
    <property type="component" value="Unassembled WGS sequence"/>
</dbReference>
<evidence type="ECO:0000259" key="2">
    <source>
        <dbReference type="PROSITE" id="PS51704"/>
    </source>
</evidence>
<keyword evidence="4" id="KW-1185">Reference proteome</keyword>